<gene>
    <name evidence="1" type="primary">spoVAD</name>
    <name evidence="1" type="ORF">CHH72_01615</name>
</gene>
<comment type="caution">
    <text evidence="1">The sequence shown here is derived from an EMBL/GenBank/DDBJ whole genome shotgun (WGS) entry which is preliminary data.</text>
</comment>
<proteinExistence type="predicted"/>
<dbReference type="RefSeq" id="WP_011246640.1">
    <property type="nucleotide sequence ID" value="NZ_BOQS01000009.1"/>
</dbReference>
<name>A0A268P528_SHOCL</name>
<dbReference type="NCBIfam" id="NF006160">
    <property type="entry name" value="PRK08304.1"/>
    <property type="match status" value="1"/>
</dbReference>
<dbReference type="Pfam" id="PF07451">
    <property type="entry name" value="SpoVAD"/>
    <property type="match status" value="1"/>
</dbReference>
<dbReference type="InterPro" id="IPR010894">
    <property type="entry name" value="SpoVAD"/>
</dbReference>
<accession>A0A268P528</accession>
<dbReference type="Gene3D" id="3.40.47.40">
    <property type="entry name" value="Stage V sporulation protein AD"/>
    <property type="match status" value="1"/>
</dbReference>
<dbReference type="NCBIfam" id="TIGR02845">
    <property type="entry name" value="spore_V_AD"/>
    <property type="match status" value="1"/>
</dbReference>
<evidence type="ECO:0000313" key="1">
    <source>
        <dbReference type="EMBL" id="PAE90609.1"/>
    </source>
</evidence>
<dbReference type="OMA" id="QDTHAGG"/>
<organism evidence="1 2">
    <name type="scientific">Shouchella clausii</name>
    <name type="common">Alkalihalobacillus clausii</name>
    <dbReference type="NCBI Taxonomy" id="79880"/>
    <lineage>
        <taxon>Bacteria</taxon>
        <taxon>Bacillati</taxon>
        <taxon>Bacillota</taxon>
        <taxon>Bacilli</taxon>
        <taxon>Bacillales</taxon>
        <taxon>Bacillaceae</taxon>
        <taxon>Shouchella</taxon>
    </lineage>
</organism>
<dbReference type="SUPFAM" id="SSF53901">
    <property type="entry name" value="Thiolase-like"/>
    <property type="match status" value="1"/>
</dbReference>
<dbReference type="Proteomes" id="UP000216207">
    <property type="component" value="Unassembled WGS sequence"/>
</dbReference>
<dbReference type="InterPro" id="IPR016039">
    <property type="entry name" value="Thiolase-like"/>
</dbReference>
<dbReference type="AlphaFoldDB" id="A0A268P528"/>
<sequence>MGLSHRTMTFSNPVYIQSSGTAVGPKEGAGPLAGSFDYRYTDIYCDEKSWEMAERALMKQAIKQCLTKNHLSIDSVDLFVAGDLSNQTTASSFVARDLQLPYIGTYSACATSVETLIISGVWVSSGLADLVLAAASSHYGACEKQFRYPTEFAVQKPETAQTTVTGAGAVLLGKKRTEIQLTEATIGRVQDLGITDPMSLGAAMAPAAAEVTIGHLHKTNQQVSDFDLIVTGDLAISGSEIYRKLLREQGIYITGRYEDCGVMMYHSEQQVLAGGSGAGCSASVVYGHIYHRLLAGELKRVLVVATGALLSSMTVLQKQSIPAIAHAIVLERRS</sequence>
<protein>
    <submittedName>
        <fullName evidence="1">Stage V sporulation protein AD</fullName>
    </submittedName>
</protein>
<dbReference type="EMBL" id="NPCC01000004">
    <property type="protein sequence ID" value="PAE90609.1"/>
    <property type="molecule type" value="Genomic_DNA"/>
</dbReference>
<dbReference type="InterPro" id="IPR038369">
    <property type="entry name" value="SpoVAD_sf"/>
</dbReference>
<dbReference type="GO" id="GO:0016746">
    <property type="term" value="F:acyltransferase activity"/>
    <property type="evidence" value="ECO:0007669"/>
    <property type="project" value="InterPro"/>
</dbReference>
<dbReference type="PIRSF" id="PIRSF011570">
    <property type="entry name" value="SpoVAD"/>
    <property type="match status" value="1"/>
</dbReference>
<reference evidence="1 2" key="1">
    <citation type="submission" date="2017-07" db="EMBL/GenBank/DDBJ databases">
        <title>Isolation and whole genome analysis of endospore-forming bacteria from heroin.</title>
        <authorList>
            <person name="Kalinowski J."/>
            <person name="Ahrens B."/>
            <person name="Al-Dilaimi A."/>
            <person name="Winkler A."/>
            <person name="Wibberg D."/>
            <person name="Schleenbecker U."/>
            <person name="Ruckert C."/>
            <person name="Wolfel R."/>
            <person name="Grass G."/>
        </authorList>
    </citation>
    <scope>NUCLEOTIDE SEQUENCE [LARGE SCALE GENOMIC DNA]</scope>
    <source>
        <strain evidence="1 2">7539</strain>
    </source>
</reference>
<evidence type="ECO:0000313" key="2">
    <source>
        <dbReference type="Proteomes" id="UP000216207"/>
    </source>
</evidence>